<reference evidence="3 4" key="1">
    <citation type="submission" date="2023-05" db="EMBL/GenBank/DDBJ databases">
        <title>Actinoplanes sp. NEAU-A12 genome sequencing.</title>
        <authorList>
            <person name="Wang Z.-S."/>
        </authorList>
    </citation>
    <scope>NUCLEOTIDE SEQUENCE [LARGE SCALE GENOMIC DNA]</scope>
    <source>
        <strain evidence="3 4">NEAU-A12</strain>
    </source>
</reference>
<accession>A0ABT6WX66</accession>
<feature type="compositionally biased region" description="Basic residues" evidence="1">
    <location>
        <begin position="17"/>
        <end position="27"/>
    </location>
</feature>
<dbReference type="Pfam" id="PF02796">
    <property type="entry name" value="HTH_7"/>
    <property type="match status" value="1"/>
</dbReference>
<dbReference type="CDD" id="cd00569">
    <property type="entry name" value="HTH_Hin_like"/>
    <property type="match status" value="1"/>
</dbReference>
<dbReference type="Proteomes" id="UP001241758">
    <property type="component" value="Unassembled WGS sequence"/>
</dbReference>
<dbReference type="Gene3D" id="1.10.10.60">
    <property type="entry name" value="Homeodomain-like"/>
    <property type="match status" value="1"/>
</dbReference>
<dbReference type="EMBL" id="JASCTH010000032">
    <property type="protein sequence ID" value="MDI6104334.1"/>
    <property type="molecule type" value="Genomic_DNA"/>
</dbReference>
<evidence type="ECO:0000259" key="2">
    <source>
        <dbReference type="Pfam" id="PF02796"/>
    </source>
</evidence>
<dbReference type="SUPFAM" id="SSF46689">
    <property type="entry name" value="Homeodomain-like"/>
    <property type="match status" value="1"/>
</dbReference>
<proteinExistence type="predicted"/>
<feature type="region of interest" description="Disordered" evidence="1">
    <location>
        <begin position="1"/>
        <end position="29"/>
    </location>
</feature>
<evidence type="ECO:0000313" key="3">
    <source>
        <dbReference type="EMBL" id="MDI6104334.1"/>
    </source>
</evidence>
<comment type="caution">
    <text evidence="3">The sequence shown here is derived from an EMBL/GenBank/DDBJ whole genome shotgun (WGS) entry which is preliminary data.</text>
</comment>
<dbReference type="InterPro" id="IPR009057">
    <property type="entry name" value="Homeodomain-like_sf"/>
</dbReference>
<evidence type="ECO:0000256" key="1">
    <source>
        <dbReference type="SAM" id="MobiDB-lite"/>
    </source>
</evidence>
<keyword evidence="4" id="KW-1185">Reference proteome</keyword>
<dbReference type="InterPro" id="IPR006120">
    <property type="entry name" value="Resolvase_HTH_dom"/>
</dbReference>
<gene>
    <name evidence="3" type="ORF">QLQ12_37655</name>
</gene>
<sequence>MRERTTAGLETIASTRARGRHGGRPRKMTPEKIAVARQMYAAQTYTVEQIARTLSVTRGTVYAHLNTAA</sequence>
<protein>
    <submittedName>
        <fullName evidence="3">Helix-turn-helix domain-containing protein</fullName>
    </submittedName>
</protein>
<organism evidence="3 4">
    <name type="scientific">Actinoplanes sandaracinus</name>
    <dbReference type="NCBI Taxonomy" id="3045177"/>
    <lineage>
        <taxon>Bacteria</taxon>
        <taxon>Bacillati</taxon>
        <taxon>Actinomycetota</taxon>
        <taxon>Actinomycetes</taxon>
        <taxon>Micromonosporales</taxon>
        <taxon>Micromonosporaceae</taxon>
        <taxon>Actinoplanes</taxon>
    </lineage>
</organism>
<evidence type="ECO:0000313" key="4">
    <source>
        <dbReference type="Proteomes" id="UP001241758"/>
    </source>
</evidence>
<name>A0ABT6WX66_9ACTN</name>
<feature type="domain" description="Resolvase HTH" evidence="2">
    <location>
        <begin position="23"/>
        <end position="62"/>
    </location>
</feature>